<sequence length="78" mass="9029">MEEKYGRYDEEGAGKQKRPLGMNIVLGMVMIAIYLGMAYLLLFTTFFSNLHDIVRYIMGVVFALYGIFRGYRLFVGMK</sequence>
<dbReference type="AlphaFoldDB" id="A0A921SW63"/>
<feature type="transmembrane region" description="Helical" evidence="1">
    <location>
        <begin position="53"/>
        <end position="71"/>
    </location>
</feature>
<dbReference type="RefSeq" id="WP_025279039.1">
    <property type="nucleotide sequence ID" value="NZ_CAKMIC010000013.1"/>
</dbReference>
<evidence type="ECO:0000256" key="1">
    <source>
        <dbReference type="SAM" id="Phobius"/>
    </source>
</evidence>
<keyword evidence="1" id="KW-0812">Transmembrane</keyword>
<comment type="caution">
    <text evidence="2">The sequence shown here is derived from an EMBL/GenBank/DDBJ whole genome shotgun (WGS) entry which is preliminary data.</text>
</comment>
<name>A0A921SW63_9BACT</name>
<dbReference type="GeneID" id="90529701"/>
<reference evidence="2" key="1">
    <citation type="journal article" date="2021" name="PeerJ">
        <title>Extensive microbial diversity within the chicken gut microbiome revealed by metagenomics and culture.</title>
        <authorList>
            <person name="Gilroy R."/>
            <person name="Ravi A."/>
            <person name="Getino M."/>
            <person name="Pursley I."/>
            <person name="Horton D.L."/>
            <person name="Alikhan N.F."/>
            <person name="Baker D."/>
            <person name="Gharbi K."/>
            <person name="Hall N."/>
            <person name="Watson M."/>
            <person name="Adriaenssens E.M."/>
            <person name="Foster-Nyarko E."/>
            <person name="Jarju S."/>
            <person name="Secka A."/>
            <person name="Antonio M."/>
            <person name="Oren A."/>
            <person name="Chaudhuri R.R."/>
            <person name="La Ragione R."/>
            <person name="Hildebrand F."/>
            <person name="Pallen M.J."/>
        </authorList>
    </citation>
    <scope>NUCLEOTIDE SEQUENCE</scope>
    <source>
        <strain evidence="2">CHK121-7720</strain>
    </source>
</reference>
<accession>A0A921SW63</accession>
<organism evidence="2 3">
    <name type="scientific">Barnesiella viscericola</name>
    <dbReference type="NCBI Taxonomy" id="397865"/>
    <lineage>
        <taxon>Bacteria</taxon>
        <taxon>Pseudomonadati</taxon>
        <taxon>Bacteroidota</taxon>
        <taxon>Bacteroidia</taxon>
        <taxon>Bacteroidales</taxon>
        <taxon>Barnesiellaceae</taxon>
        <taxon>Barnesiella</taxon>
    </lineage>
</organism>
<evidence type="ECO:0000313" key="3">
    <source>
        <dbReference type="Proteomes" id="UP000757103"/>
    </source>
</evidence>
<dbReference type="Proteomes" id="UP000757103">
    <property type="component" value="Unassembled WGS sequence"/>
</dbReference>
<protein>
    <submittedName>
        <fullName evidence="2">Uncharacterized protein</fullName>
    </submittedName>
</protein>
<feature type="transmembrane region" description="Helical" evidence="1">
    <location>
        <begin position="20"/>
        <end position="47"/>
    </location>
</feature>
<gene>
    <name evidence="2" type="ORF">K8U91_11355</name>
</gene>
<evidence type="ECO:0000313" key="2">
    <source>
        <dbReference type="EMBL" id="HJG90052.1"/>
    </source>
</evidence>
<keyword evidence="1" id="KW-0472">Membrane</keyword>
<proteinExistence type="predicted"/>
<dbReference type="EMBL" id="DYUD01000030">
    <property type="protein sequence ID" value="HJG90052.1"/>
    <property type="molecule type" value="Genomic_DNA"/>
</dbReference>
<keyword evidence="1" id="KW-1133">Transmembrane helix</keyword>
<reference evidence="2" key="2">
    <citation type="submission" date="2021-09" db="EMBL/GenBank/DDBJ databases">
        <authorList>
            <person name="Gilroy R."/>
        </authorList>
    </citation>
    <scope>NUCLEOTIDE SEQUENCE</scope>
    <source>
        <strain evidence="2">CHK121-7720</strain>
    </source>
</reference>